<keyword evidence="2" id="KW-1185">Reference proteome</keyword>
<dbReference type="EMBL" id="PEBI01000006">
    <property type="protein sequence ID" value="PJM72349.1"/>
    <property type="molecule type" value="Genomic_DNA"/>
</dbReference>
<proteinExistence type="predicted"/>
<protein>
    <submittedName>
        <fullName evidence="1">Uncharacterized protein</fullName>
    </submittedName>
</protein>
<dbReference type="AlphaFoldDB" id="A0A2M9H6A9"/>
<gene>
    <name evidence="1" type="ORF">CS006_10460</name>
</gene>
<accession>A0A2M9H6A9</accession>
<organism evidence="1 2">
    <name type="scientific">Bifidobacterium primatium</name>
    <dbReference type="NCBI Taxonomy" id="2045438"/>
    <lineage>
        <taxon>Bacteria</taxon>
        <taxon>Bacillati</taxon>
        <taxon>Actinomycetota</taxon>
        <taxon>Actinomycetes</taxon>
        <taxon>Bifidobacteriales</taxon>
        <taxon>Bifidobacteriaceae</taxon>
        <taxon>Bifidobacterium</taxon>
    </lineage>
</organism>
<name>A0A2M9H6A9_9BIFI</name>
<evidence type="ECO:0000313" key="1">
    <source>
        <dbReference type="EMBL" id="PJM72349.1"/>
    </source>
</evidence>
<reference evidence="1 2" key="1">
    <citation type="submission" date="2017-10" db="EMBL/GenBank/DDBJ databases">
        <title>Draft genome sequences of strains TRE 1, TRE 9, TRE H and TRI 7, isolated from tamarins, belonging to four potential novel Bifidobacterium species.</title>
        <authorList>
            <person name="Mattarelli P."/>
            <person name="Modesto M."/>
            <person name="Puglisi E."/>
            <person name="Morelli L."/>
            <person name="Spezio C."/>
            <person name="Bonetti A."/>
            <person name="Sandri C."/>
        </authorList>
    </citation>
    <scope>NUCLEOTIDE SEQUENCE [LARGE SCALE GENOMIC DNA]</scope>
    <source>
        <strain evidence="2">TRE1</strain>
    </source>
</reference>
<dbReference type="Proteomes" id="UP000229095">
    <property type="component" value="Unassembled WGS sequence"/>
</dbReference>
<comment type="caution">
    <text evidence="1">The sequence shown here is derived from an EMBL/GenBank/DDBJ whole genome shotgun (WGS) entry which is preliminary data.</text>
</comment>
<evidence type="ECO:0000313" key="2">
    <source>
        <dbReference type="Proteomes" id="UP000229095"/>
    </source>
</evidence>
<dbReference type="RefSeq" id="WP_100511780.1">
    <property type="nucleotide sequence ID" value="NZ_PEBI01000006.1"/>
</dbReference>
<sequence length="60" mass="6603">MSDIDSGELLDWLQEMKHQHEKSADWATGKGLPLMATCSVGSLLTLEQVIHHVRESAGSQ</sequence>